<keyword evidence="6" id="KW-1185">Reference proteome</keyword>
<dbReference type="InterPro" id="IPR027383">
    <property type="entry name" value="Znf_put"/>
</dbReference>
<evidence type="ECO:0000256" key="2">
    <source>
        <dbReference type="ARBA" id="ARBA00023163"/>
    </source>
</evidence>
<evidence type="ECO:0000256" key="3">
    <source>
        <dbReference type="SAM" id="Phobius"/>
    </source>
</evidence>
<keyword evidence="3" id="KW-0472">Membrane</keyword>
<dbReference type="Pfam" id="PF13490">
    <property type="entry name" value="zf-HC2"/>
    <property type="match status" value="1"/>
</dbReference>
<keyword evidence="1" id="KW-0805">Transcription regulation</keyword>
<dbReference type="Gene3D" id="1.10.10.1320">
    <property type="entry name" value="Anti-sigma factor, zinc-finger domain"/>
    <property type="match status" value="1"/>
</dbReference>
<keyword evidence="3" id="KW-0812">Transmembrane</keyword>
<evidence type="ECO:0000313" key="6">
    <source>
        <dbReference type="Proteomes" id="UP001500967"/>
    </source>
</evidence>
<keyword evidence="3" id="KW-1133">Transmembrane helix</keyword>
<keyword evidence="2" id="KW-0804">Transcription</keyword>
<feature type="transmembrane region" description="Helical" evidence="3">
    <location>
        <begin position="92"/>
        <end position="112"/>
    </location>
</feature>
<feature type="domain" description="Putative zinc-finger" evidence="4">
    <location>
        <begin position="12"/>
        <end position="37"/>
    </location>
</feature>
<proteinExistence type="predicted"/>
<dbReference type="RefSeq" id="WP_344650278.1">
    <property type="nucleotide sequence ID" value="NZ_BAAAGX010000015.1"/>
</dbReference>
<dbReference type="InterPro" id="IPR041916">
    <property type="entry name" value="Anti_sigma_zinc_sf"/>
</dbReference>
<dbReference type="Proteomes" id="UP001500967">
    <property type="component" value="Unassembled WGS sequence"/>
</dbReference>
<evidence type="ECO:0000256" key="1">
    <source>
        <dbReference type="ARBA" id="ARBA00023015"/>
    </source>
</evidence>
<name>A0ABN0UH16_9ACTN</name>
<reference evidence="5 6" key="1">
    <citation type="journal article" date="2019" name="Int. J. Syst. Evol. Microbiol.">
        <title>The Global Catalogue of Microorganisms (GCM) 10K type strain sequencing project: providing services to taxonomists for standard genome sequencing and annotation.</title>
        <authorList>
            <consortium name="The Broad Institute Genomics Platform"/>
            <consortium name="The Broad Institute Genome Sequencing Center for Infectious Disease"/>
            <person name="Wu L."/>
            <person name="Ma J."/>
        </authorList>
    </citation>
    <scope>NUCLEOTIDE SEQUENCE [LARGE SCALE GENOMIC DNA]</scope>
    <source>
        <strain evidence="5 6">JCM 10425</strain>
    </source>
</reference>
<gene>
    <name evidence="5" type="ORF">GCM10009539_39040</name>
</gene>
<comment type="caution">
    <text evidence="5">The sequence shown here is derived from an EMBL/GenBank/DDBJ whole genome shotgun (WGS) entry which is preliminary data.</text>
</comment>
<dbReference type="EMBL" id="BAAAGX010000015">
    <property type="protein sequence ID" value="GAA0250020.1"/>
    <property type="molecule type" value="Genomic_DNA"/>
</dbReference>
<protein>
    <submittedName>
        <fullName evidence="5">Zf-HC2 domain-containing protein</fullName>
    </submittedName>
</protein>
<organism evidence="5 6">
    <name type="scientific">Cryptosporangium japonicum</name>
    <dbReference type="NCBI Taxonomy" id="80872"/>
    <lineage>
        <taxon>Bacteria</taxon>
        <taxon>Bacillati</taxon>
        <taxon>Actinomycetota</taxon>
        <taxon>Actinomycetes</taxon>
        <taxon>Cryptosporangiales</taxon>
        <taxon>Cryptosporangiaceae</taxon>
        <taxon>Cryptosporangium</taxon>
    </lineage>
</organism>
<evidence type="ECO:0000259" key="4">
    <source>
        <dbReference type="Pfam" id="PF13490"/>
    </source>
</evidence>
<sequence length="236" mass="24493">MTTPHGHVDIAGYLFGLLDPVEFRRVEEHLATCAACRHEVTVLREIEDALDEVPPELFLDGPDPQADLLLQRTLRAAREESGGARRSRGRGLLAGAAAVAVLAAAVGGGVVLGRGTGSDNPSVALPSETATVQGTRSGSNTDPATGARMTASVVPATGWVHVNVKLTGIKVGEECEMVVHSTHSEPVLAGSWVISEKAASMPGGWPVTGNAAVAPEDVDAVEIRTTAGRHLVTVDF</sequence>
<accession>A0ABN0UH16</accession>
<evidence type="ECO:0000313" key="5">
    <source>
        <dbReference type="EMBL" id="GAA0250020.1"/>
    </source>
</evidence>